<dbReference type="Gene3D" id="1.10.1660.10">
    <property type="match status" value="1"/>
</dbReference>
<dbReference type="PANTHER" id="PTHR30204">
    <property type="entry name" value="REDOX-CYCLING DRUG-SENSING TRANSCRIPTIONAL ACTIVATOR SOXR"/>
    <property type="match status" value="1"/>
</dbReference>
<dbReference type="SMART" id="SM00422">
    <property type="entry name" value="HTH_MERR"/>
    <property type="match status" value="1"/>
</dbReference>
<dbReference type="InterPro" id="IPR000551">
    <property type="entry name" value="MerR-type_HTH_dom"/>
</dbReference>
<dbReference type="GO" id="GO:0003700">
    <property type="term" value="F:DNA-binding transcription factor activity"/>
    <property type="evidence" value="ECO:0007669"/>
    <property type="project" value="InterPro"/>
</dbReference>
<dbReference type="SUPFAM" id="SSF46955">
    <property type="entry name" value="Putative DNA-binding domain"/>
    <property type="match status" value="1"/>
</dbReference>
<accession>A0AAU9ER24</accession>
<dbReference type="KEGG" id="dmp:FAK_33670"/>
<dbReference type="InterPro" id="IPR047057">
    <property type="entry name" value="MerR_fam"/>
</dbReference>
<dbReference type="RefSeq" id="WP_338601934.1">
    <property type="nucleotide sequence ID" value="NZ_AP028679.1"/>
</dbReference>
<keyword evidence="1" id="KW-0238">DNA-binding</keyword>
<dbReference type="PROSITE" id="PS50937">
    <property type="entry name" value="HTH_MERR_2"/>
    <property type="match status" value="1"/>
</dbReference>
<organism evidence="3 4">
    <name type="scientific">Desulfoferula mesophila</name>
    <dbReference type="NCBI Taxonomy" id="3058419"/>
    <lineage>
        <taxon>Bacteria</taxon>
        <taxon>Pseudomonadati</taxon>
        <taxon>Thermodesulfobacteriota</taxon>
        <taxon>Desulfarculia</taxon>
        <taxon>Desulfarculales</taxon>
        <taxon>Desulfarculaceae</taxon>
        <taxon>Desulfoferula</taxon>
    </lineage>
</organism>
<dbReference type="CDD" id="cd04765">
    <property type="entry name" value="HTH_MlrA-like_sg2"/>
    <property type="match status" value="1"/>
</dbReference>
<name>A0AAU9ER24_9BACT</name>
<dbReference type="AlphaFoldDB" id="A0AAU9ER24"/>
<evidence type="ECO:0000313" key="3">
    <source>
        <dbReference type="EMBL" id="BEQ16301.1"/>
    </source>
</evidence>
<dbReference type="Proteomes" id="UP001366166">
    <property type="component" value="Chromosome"/>
</dbReference>
<dbReference type="InterPro" id="IPR009061">
    <property type="entry name" value="DNA-bd_dom_put_sf"/>
</dbReference>
<sequence>MADRIPEKPYLRIGEVARLLGTQTHVLRYWEDCFPQLKPVRAASGQRLFRKPDLETLLLIQSLLHEEGYTIAGARKRLEELEQSQPTKQAPPELGQLKDELKDILRLLD</sequence>
<dbReference type="Pfam" id="PF13411">
    <property type="entry name" value="MerR_1"/>
    <property type="match status" value="1"/>
</dbReference>
<gene>
    <name evidence="3" type="ORF">FAK_33670</name>
</gene>
<proteinExistence type="predicted"/>
<reference evidence="4" key="1">
    <citation type="journal article" date="2023" name="Arch. Microbiol.">
        <title>Desulfoferula mesophilus gen. nov. sp. nov., a mesophilic sulfate-reducing bacterium isolated from a brackish lake sediment.</title>
        <authorList>
            <person name="Watanabe T."/>
            <person name="Yabe T."/>
            <person name="Tsuji J.M."/>
            <person name="Fukui M."/>
        </authorList>
    </citation>
    <scope>NUCLEOTIDE SEQUENCE [LARGE SCALE GENOMIC DNA]</scope>
    <source>
        <strain evidence="4">12FAK</strain>
    </source>
</reference>
<dbReference type="EMBL" id="AP028679">
    <property type="protein sequence ID" value="BEQ16301.1"/>
    <property type="molecule type" value="Genomic_DNA"/>
</dbReference>
<evidence type="ECO:0000313" key="4">
    <source>
        <dbReference type="Proteomes" id="UP001366166"/>
    </source>
</evidence>
<evidence type="ECO:0000256" key="1">
    <source>
        <dbReference type="ARBA" id="ARBA00023125"/>
    </source>
</evidence>
<dbReference type="GO" id="GO:0003677">
    <property type="term" value="F:DNA binding"/>
    <property type="evidence" value="ECO:0007669"/>
    <property type="project" value="UniProtKB-KW"/>
</dbReference>
<protein>
    <submittedName>
        <fullName evidence="3">MerR family transcriptional regulator</fullName>
    </submittedName>
</protein>
<keyword evidence="4" id="KW-1185">Reference proteome</keyword>
<feature type="domain" description="HTH merR-type" evidence="2">
    <location>
        <begin position="10"/>
        <end position="80"/>
    </location>
</feature>
<evidence type="ECO:0000259" key="2">
    <source>
        <dbReference type="PROSITE" id="PS50937"/>
    </source>
</evidence>
<dbReference type="PANTHER" id="PTHR30204:SF15">
    <property type="entry name" value="BLL5018 PROTEIN"/>
    <property type="match status" value="1"/>
</dbReference>